<dbReference type="STRING" id="1827387.A4S15_07085"/>
<proteinExistence type="inferred from homology"/>
<sequence>MSSHRMIALGLASILSLAPALAQAQETITVWFTKGFYKSEDDALFAAVDKFQKKTGIKVDISLYSTEDCVTKSVGAVEAGTPPDLGFCTTYDFRTTGKWAYEGRLEDLSDIVNPMKSAFVPDALATTWLYNDKLKKKSYFAMPIQRQTIHINYWRDMLTDAGFKESDIPTDWSGYWNFWCDKVQPALRAKGQRIYAIGHPLGIEASDTFYSFLMVASAYNAQVVDEDGKIVLDQPKNRAAMIEALTFYTSINAKSCTPPSSLSWKDPDNNNAFHTKQTVMTHNATISIAAKWLDDSNNAALTPEQRANAKENYEKKIATTKWPNRPDGSVIPNLAATKTAVVFADARNKAKGKEFLAFLMQEENLRPFVEGSLGRWYPVTVESTKSPFWNAGDPHRAVVHRQFSEGTVPFQFVYNFRFTQVNAENAWARAMQRVMQDKVSPDVAVDEMIKRIKEIAG</sequence>
<evidence type="ECO:0000256" key="2">
    <source>
        <dbReference type="ARBA" id="ARBA00008520"/>
    </source>
</evidence>
<reference evidence="10 11" key="1">
    <citation type="journal article" date="2017" name="Water Res.">
        <title>Comammox in drinking water systems.</title>
        <authorList>
            <person name="Wang Y."/>
            <person name="Ma L."/>
            <person name="Mao Y."/>
            <person name="Jiang X."/>
            <person name="Xia Y."/>
            <person name="Yu K."/>
            <person name="Li B."/>
            <person name="Zhang T."/>
        </authorList>
    </citation>
    <scope>NUCLEOTIDE SEQUENCE [LARGE SCALE GENOMIC DNA]</scope>
    <source>
        <strain evidence="10">SG_bin8</strain>
    </source>
</reference>
<dbReference type="Gene3D" id="3.40.190.10">
    <property type="entry name" value="Periplasmic binding protein-like II"/>
    <property type="match status" value="1"/>
</dbReference>
<protein>
    <submittedName>
        <fullName evidence="10">ABC transporter substrate-binding protein</fullName>
    </submittedName>
</protein>
<dbReference type="SUPFAM" id="SSF53850">
    <property type="entry name" value="Periplasmic binding protein-like II"/>
    <property type="match status" value="1"/>
</dbReference>
<evidence type="ECO:0000256" key="1">
    <source>
        <dbReference type="ARBA" id="ARBA00004418"/>
    </source>
</evidence>
<organism evidence="10 11">
    <name type="scientific">Candidatus Raskinella chloraquaticus</name>
    <dbReference type="NCBI Taxonomy" id="1951219"/>
    <lineage>
        <taxon>Bacteria</taxon>
        <taxon>Pseudomonadati</taxon>
        <taxon>Pseudomonadota</taxon>
        <taxon>Alphaproteobacteria</taxon>
        <taxon>Hyphomicrobiales</taxon>
        <taxon>Phreatobacteraceae</taxon>
        <taxon>Candidatus Raskinella</taxon>
    </lineage>
</organism>
<evidence type="ECO:0000256" key="8">
    <source>
        <dbReference type="ARBA" id="ARBA00023288"/>
    </source>
</evidence>
<dbReference type="PANTHER" id="PTHR43649">
    <property type="entry name" value="ARABINOSE-BINDING PROTEIN-RELATED"/>
    <property type="match status" value="1"/>
</dbReference>
<dbReference type="EMBL" id="LWDL01000012">
    <property type="protein sequence ID" value="OQW52592.1"/>
    <property type="molecule type" value="Genomic_DNA"/>
</dbReference>
<feature type="signal peptide" evidence="9">
    <location>
        <begin position="1"/>
        <end position="24"/>
    </location>
</feature>
<keyword evidence="4 9" id="KW-0732">Signal</keyword>
<dbReference type="InterPro" id="IPR050490">
    <property type="entry name" value="Bact_solute-bd_prot1"/>
</dbReference>
<dbReference type="GO" id="GO:0042597">
    <property type="term" value="C:periplasmic space"/>
    <property type="evidence" value="ECO:0007669"/>
    <property type="project" value="UniProtKB-SubCell"/>
</dbReference>
<evidence type="ECO:0000256" key="5">
    <source>
        <dbReference type="ARBA" id="ARBA00022764"/>
    </source>
</evidence>
<evidence type="ECO:0000313" key="10">
    <source>
        <dbReference type="EMBL" id="OQW52592.1"/>
    </source>
</evidence>
<evidence type="ECO:0000313" key="11">
    <source>
        <dbReference type="Proteomes" id="UP000192872"/>
    </source>
</evidence>
<gene>
    <name evidence="10" type="ORF">A4S15_07085</name>
</gene>
<evidence type="ECO:0000256" key="9">
    <source>
        <dbReference type="SAM" id="SignalP"/>
    </source>
</evidence>
<dbReference type="AlphaFoldDB" id="A0A1W9HZ52"/>
<dbReference type="Proteomes" id="UP000192872">
    <property type="component" value="Unassembled WGS sequence"/>
</dbReference>
<feature type="chain" id="PRO_5010863096" evidence="9">
    <location>
        <begin position="25"/>
        <end position="457"/>
    </location>
</feature>
<dbReference type="Pfam" id="PF13416">
    <property type="entry name" value="SBP_bac_8"/>
    <property type="match status" value="1"/>
</dbReference>
<keyword evidence="8" id="KW-0449">Lipoprotein</keyword>
<comment type="subcellular location">
    <subcellularLocation>
        <location evidence="1">Periplasm</location>
    </subcellularLocation>
</comment>
<keyword evidence="3" id="KW-1003">Cell membrane</keyword>
<dbReference type="InterPro" id="IPR006059">
    <property type="entry name" value="SBP"/>
</dbReference>
<keyword evidence="6" id="KW-0472">Membrane</keyword>
<evidence type="ECO:0000256" key="7">
    <source>
        <dbReference type="ARBA" id="ARBA00023139"/>
    </source>
</evidence>
<keyword evidence="7" id="KW-0564">Palmitate</keyword>
<evidence type="ECO:0000256" key="3">
    <source>
        <dbReference type="ARBA" id="ARBA00022475"/>
    </source>
</evidence>
<evidence type="ECO:0000256" key="4">
    <source>
        <dbReference type="ARBA" id="ARBA00022729"/>
    </source>
</evidence>
<accession>A0A1W9HZ52</accession>
<dbReference type="RefSeq" id="WP_376801761.1">
    <property type="nucleotide sequence ID" value="NZ_DBNB01000020.1"/>
</dbReference>
<keyword evidence="5" id="KW-0574">Periplasm</keyword>
<comment type="caution">
    <text evidence="10">The sequence shown here is derived from an EMBL/GenBank/DDBJ whole genome shotgun (WGS) entry which is preliminary data.</text>
</comment>
<name>A0A1W9HZ52_9HYPH</name>
<comment type="similarity">
    <text evidence="2">Belongs to the bacterial solute-binding protein 1 family.</text>
</comment>
<dbReference type="PANTHER" id="PTHR43649:SF33">
    <property type="entry name" value="POLYGALACTURONAN_RHAMNOGALACTURONAN-BINDING PROTEIN YTCQ"/>
    <property type="match status" value="1"/>
</dbReference>
<evidence type="ECO:0000256" key="6">
    <source>
        <dbReference type="ARBA" id="ARBA00023136"/>
    </source>
</evidence>